<evidence type="ECO:0000256" key="1">
    <source>
        <dbReference type="SAM" id="MobiDB-lite"/>
    </source>
</evidence>
<keyword evidence="2" id="KW-0472">Membrane</keyword>
<dbReference type="OrthoDB" id="2359716at2759"/>
<sequence length="79" mass="8423">MPLATKLADLGHKSLVLVLAGATVGISTVVNRRLALKKEGRLQEELQRFGKESDIHAHTATTPTPLPNVGQPGRTGDDQ</sequence>
<keyword evidence="2" id="KW-1133">Transmembrane helix</keyword>
<reference evidence="3 4" key="1">
    <citation type="journal article" date="2018" name="New Phytol.">
        <title>Phylogenomics of Endogonaceae and evolution of mycorrhizas within Mucoromycota.</title>
        <authorList>
            <person name="Chang Y."/>
            <person name="Desiro A."/>
            <person name="Na H."/>
            <person name="Sandor L."/>
            <person name="Lipzen A."/>
            <person name="Clum A."/>
            <person name="Barry K."/>
            <person name="Grigoriev I.V."/>
            <person name="Martin F.M."/>
            <person name="Stajich J.E."/>
            <person name="Smith M.E."/>
            <person name="Bonito G."/>
            <person name="Spatafora J.W."/>
        </authorList>
    </citation>
    <scope>NUCLEOTIDE SEQUENCE [LARGE SCALE GENOMIC DNA]</scope>
    <source>
        <strain evidence="3 4">GMNB39</strain>
    </source>
</reference>
<protein>
    <submittedName>
        <fullName evidence="3">Uncharacterized protein</fullName>
    </submittedName>
</protein>
<evidence type="ECO:0000313" key="4">
    <source>
        <dbReference type="Proteomes" id="UP000268093"/>
    </source>
</evidence>
<keyword evidence="2" id="KW-0812">Transmembrane</keyword>
<gene>
    <name evidence="3" type="ORF">BC936DRAFT_144516</name>
</gene>
<evidence type="ECO:0000256" key="2">
    <source>
        <dbReference type="SAM" id="Phobius"/>
    </source>
</evidence>
<feature type="transmembrane region" description="Helical" evidence="2">
    <location>
        <begin position="12"/>
        <end position="31"/>
    </location>
</feature>
<name>A0A433DC96_9FUNG</name>
<accession>A0A433DC96</accession>
<keyword evidence="4" id="KW-1185">Reference proteome</keyword>
<feature type="region of interest" description="Disordered" evidence="1">
    <location>
        <begin position="49"/>
        <end position="79"/>
    </location>
</feature>
<evidence type="ECO:0000313" key="3">
    <source>
        <dbReference type="EMBL" id="RUP48471.1"/>
    </source>
</evidence>
<organism evidence="3 4">
    <name type="scientific">Jimgerdemannia flammicorona</name>
    <dbReference type="NCBI Taxonomy" id="994334"/>
    <lineage>
        <taxon>Eukaryota</taxon>
        <taxon>Fungi</taxon>
        <taxon>Fungi incertae sedis</taxon>
        <taxon>Mucoromycota</taxon>
        <taxon>Mucoromycotina</taxon>
        <taxon>Endogonomycetes</taxon>
        <taxon>Endogonales</taxon>
        <taxon>Endogonaceae</taxon>
        <taxon>Jimgerdemannia</taxon>
    </lineage>
</organism>
<proteinExistence type="predicted"/>
<dbReference type="AlphaFoldDB" id="A0A433DC96"/>
<dbReference type="Proteomes" id="UP000268093">
    <property type="component" value="Unassembled WGS sequence"/>
</dbReference>
<comment type="caution">
    <text evidence="3">The sequence shown here is derived from an EMBL/GenBank/DDBJ whole genome shotgun (WGS) entry which is preliminary data.</text>
</comment>
<dbReference type="EMBL" id="RBNI01003314">
    <property type="protein sequence ID" value="RUP48471.1"/>
    <property type="molecule type" value="Genomic_DNA"/>
</dbReference>